<feature type="domain" description="Helicase-associated" evidence="2">
    <location>
        <begin position="90"/>
        <end position="151"/>
    </location>
</feature>
<feature type="domain" description="Helicase-associated" evidence="2">
    <location>
        <begin position="240"/>
        <end position="309"/>
    </location>
</feature>
<comment type="caution">
    <text evidence="3">The sequence shown here is derived from an EMBL/GenBank/DDBJ whole genome shotgun (WGS) entry which is preliminary data.</text>
</comment>
<reference evidence="3" key="1">
    <citation type="submission" date="2020-06" db="EMBL/GenBank/DDBJ databases">
        <authorList>
            <consortium name="Plant Systems Biology data submission"/>
        </authorList>
    </citation>
    <scope>NUCLEOTIDE SEQUENCE</scope>
    <source>
        <strain evidence="3">D6</strain>
    </source>
</reference>
<name>A0A9N8H5X9_9STRA</name>
<feature type="compositionally biased region" description="Polar residues" evidence="1">
    <location>
        <begin position="322"/>
        <end position="334"/>
    </location>
</feature>
<dbReference type="PANTHER" id="PTHR33418:SF1">
    <property type="entry name" value="HELICASE-ASSOCIATED DOMAIN-CONTAINING PROTEIN"/>
    <property type="match status" value="1"/>
</dbReference>
<feature type="compositionally biased region" description="Polar residues" evidence="1">
    <location>
        <begin position="256"/>
        <end position="267"/>
    </location>
</feature>
<gene>
    <name evidence="3" type="ORF">SEMRO_85_G045220.1</name>
</gene>
<proteinExistence type="predicted"/>
<dbReference type="Pfam" id="PF03457">
    <property type="entry name" value="HA"/>
    <property type="match status" value="4"/>
</dbReference>
<dbReference type="AlphaFoldDB" id="A0A9N8H5X9"/>
<feature type="region of interest" description="Disordered" evidence="1">
    <location>
        <begin position="517"/>
        <end position="546"/>
    </location>
</feature>
<sequence length="546" mass="62168">MADSPAAPTRVASPLSSKPSNKHRTWDENYAELLVYKQMYGNCDVPYGYKRDPVLGKWISHLRENQDQPLMSPERKAALNAIGFTWNPLEKRWNDMYAKLKAYHEQFGTTKVPTHYKEDRTLGKWVKRQRENYNSGILQEHRKQKLDALQFVWKLSEREKPPRKSKANLDQWKKQYDALCLFKAEFGHTNVPKTYEKDPSLGKWVSKQRLQNNRNLLDKDRKKLLDDVGFVFSFQAQKKQQEWNRMYELLKACQASAGTSNGSSPTEFQVPKTGPDASSVARWVQRQREKYRQDKMDPGREVLLRKLNFPFPEQENTDENSDSTPSSVSEASQQHVHQAPLQHMHHHHHPHQDVVSVVVDAMHREDDQAAEAAGKEIAHCIDVLAKYMSTTPTDLAARLPVSNKPRPRGPAFGRIMPLIVALRDAAAKWGGTANLKDASFFLDQVLRQEKGLVALDGSQQQPQTQREGSYHELLSLAVDLGSVLDQLPAKQANSVLQSCEVYLQHLVRKITGEKASVHEVSSPSATTDDDSTIADRQPRAKRAKLS</sequence>
<evidence type="ECO:0000313" key="4">
    <source>
        <dbReference type="Proteomes" id="UP001153069"/>
    </source>
</evidence>
<organism evidence="3 4">
    <name type="scientific">Seminavis robusta</name>
    <dbReference type="NCBI Taxonomy" id="568900"/>
    <lineage>
        <taxon>Eukaryota</taxon>
        <taxon>Sar</taxon>
        <taxon>Stramenopiles</taxon>
        <taxon>Ochrophyta</taxon>
        <taxon>Bacillariophyta</taxon>
        <taxon>Bacillariophyceae</taxon>
        <taxon>Bacillariophycidae</taxon>
        <taxon>Naviculales</taxon>
        <taxon>Naviculaceae</taxon>
        <taxon>Seminavis</taxon>
    </lineage>
</organism>
<feature type="region of interest" description="Disordered" evidence="1">
    <location>
        <begin position="1"/>
        <end position="23"/>
    </location>
</feature>
<feature type="region of interest" description="Disordered" evidence="1">
    <location>
        <begin position="256"/>
        <end position="282"/>
    </location>
</feature>
<evidence type="ECO:0000313" key="3">
    <source>
        <dbReference type="EMBL" id="CAB9500500.1"/>
    </source>
</evidence>
<feature type="region of interest" description="Disordered" evidence="1">
    <location>
        <begin position="310"/>
        <end position="350"/>
    </location>
</feature>
<evidence type="ECO:0000259" key="2">
    <source>
        <dbReference type="Pfam" id="PF03457"/>
    </source>
</evidence>
<dbReference type="PANTHER" id="PTHR33418">
    <property type="entry name" value="HELICASE-ASSOCIATED"/>
    <property type="match status" value="1"/>
</dbReference>
<dbReference type="Gene3D" id="6.10.140.530">
    <property type="match status" value="4"/>
</dbReference>
<keyword evidence="4" id="KW-1185">Reference proteome</keyword>
<dbReference type="Proteomes" id="UP001153069">
    <property type="component" value="Unassembled WGS sequence"/>
</dbReference>
<dbReference type="EMBL" id="CAICTM010000084">
    <property type="protein sequence ID" value="CAB9500500.1"/>
    <property type="molecule type" value="Genomic_DNA"/>
</dbReference>
<dbReference type="InterPro" id="IPR005114">
    <property type="entry name" value="Helicase_assoc"/>
</dbReference>
<evidence type="ECO:0000256" key="1">
    <source>
        <dbReference type="SAM" id="MobiDB-lite"/>
    </source>
</evidence>
<protein>
    <submittedName>
        <fullName evidence="3">Helicase associated domain</fullName>
    </submittedName>
</protein>
<feature type="domain" description="Helicase-associated" evidence="2">
    <location>
        <begin position="170"/>
        <end position="230"/>
    </location>
</feature>
<dbReference type="OrthoDB" id="93497at2759"/>
<feature type="domain" description="Helicase-associated" evidence="2">
    <location>
        <begin position="23"/>
        <end position="84"/>
    </location>
</feature>
<accession>A0A9N8H5X9</accession>